<dbReference type="Gene3D" id="1.10.287.130">
    <property type="match status" value="1"/>
</dbReference>
<dbReference type="InterPro" id="IPR036890">
    <property type="entry name" value="HATPase_C_sf"/>
</dbReference>
<dbReference type="InterPro" id="IPR005467">
    <property type="entry name" value="His_kinase_dom"/>
</dbReference>
<dbReference type="InterPro" id="IPR003661">
    <property type="entry name" value="HisK_dim/P_dom"/>
</dbReference>
<keyword evidence="13 14" id="KW-0472">Membrane</keyword>
<dbReference type="InterPro" id="IPR036097">
    <property type="entry name" value="HisK_dim/P_sf"/>
</dbReference>
<dbReference type="FunFam" id="3.30.565.10:FF:000013">
    <property type="entry name" value="Two-component sensor histidine kinase"/>
    <property type="match status" value="1"/>
</dbReference>
<feature type="transmembrane region" description="Helical" evidence="14">
    <location>
        <begin position="221"/>
        <end position="243"/>
    </location>
</feature>
<evidence type="ECO:0000313" key="19">
    <source>
        <dbReference type="Proteomes" id="UP000476820"/>
    </source>
</evidence>
<keyword evidence="9 16" id="KW-0418">Kinase</keyword>
<dbReference type="PANTHER" id="PTHR45528">
    <property type="entry name" value="SENSOR HISTIDINE KINASE CPXA"/>
    <property type="match status" value="1"/>
</dbReference>
<comment type="catalytic activity">
    <reaction evidence="1">
        <text>ATP + protein L-histidine = ADP + protein N-phospho-L-histidine.</text>
        <dbReference type="EC" id="2.7.13.3"/>
    </reaction>
</comment>
<dbReference type="PRINTS" id="PR00344">
    <property type="entry name" value="BCTRLSENSOR"/>
</dbReference>
<keyword evidence="7 14" id="KW-0812">Transmembrane</keyword>
<evidence type="ECO:0000256" key="5">
    <source>
        <dbReference type="ARBA" id="ARBA00022553"/>
    </source>
</evidence>
<evidence type="ECO:0000313" key="16">
    <source>
        <dbReference type="EMBL" id="NFF86944.1"/>
    </source>
</evidence>
<evidence type="ECO:0000256" key="8">
    <source>
        <dbReference type="ARBA" id="ARBA00022741"/>
    </source>
</evidence>
<evidence type="ECO:0000259" key="15">
    <source>
        <dbReference type="PROSITE" id="PS50109"/>
    </source>
</evidence>
<dbReference type="RefSeq" id="WP_017825919.1">
    <property type="nucleotide sequence ID" value="NZ_JACBBU010000014.1"/>
</dbReference>
<evidence type="ECO:0000256" key="13">
    <source>
        <dbReference type="ARBA" id="ARBA00023136"/>
    </source>
</evidence>
<dbReference type="PROSITE" id="PS50109">
    <property type="entry name" value="HIS_KIN"/>
    <property type="match status" value="1"/>
</dbReference>
<evidence type="ECO:0000256" key="1">
    <source>
        <dbReference type="ARBA" id="ARBA00000085"/>
    </source>
</evidence>
<dbReference type="SUPFAM" id="SSF55874">
    <property type="entry name" value="ATPase domain of HSP90 chaperone/DNA topoisomerase II/histidine kinase"/>
    <property type="match status" value="1"/>
</dbReference>
<dbReference type="Pfam" id="PF02518">
    <property type="entry name" value="HATPase_c"/>
    <property type="match status" value="1"/>
</dbReference>
<keyword evidence="5" id="KW-0597">Phosphoprotein</keyword>
<evidence type="ECO:0000256" key="11">
    <source>
        <dbReference type="ARBA" id="ARBA00022989"/>
    </source>
</evidence>
<proteinExistence type="predicted"/>
<name>A0A0M1M2B5_CLOBO</name>
<feature type="domain" description="Histidine kinase" evidence="15">
    <location>
        <begin position="399"/>
        <end position="615"/>
    </location>
</feature>
<dbReference type="CDD" id="cd00082">
    <property type="entry name" value="HisKA"/>
    <property type="match status" value="1"/>
</dbReference>
<dbReference type="EMBL" id="SWOV01000005">
    <property type="protein sequence ID" value="NFF86944.1"/>
    <property type="molecule type" value="Genomic_DNA"/>
</dbReference>
<reference evidence="18 19" key="1">
    <citation type="submission" date="2019-04" db="EMBL/GenBank/DDBJ databases">
        <title>Genome sequencing of Clostridium botulinum Groups I-IV and Clostridium butyricum.</title>
        <authorList>
            <person name="Brunt J."/>
            <person name="Van Vliet A.H.M."/>
            <person name="Stringer S.C."/>
            <person name="Carter A.T."/>
            <person name="Peck M.W."/>
        </authorList>
    </citation>
    <scope>NUCLEOTIDE SEQUENCE [LARGE SCALE GENOMIC DNA]</scope>
    <source>
        <strain evidence="16 19">1605</strain>
        <strain evidence="17 18">CB-K-33E</strain>
    </source>
</reference>
<evidence type="ECO:0000256" key="6">
    <source>
        <dbReference type="ARBA" id="ARBA00022679"/>
    </source>
</evidence>
<evidence type="ECO:0000256" key="9">
    <source>
        <dbReference type="ARBA" id="ARBA00022777"/>
    </source>
</evidence>
<organism evidence="16 19">
    <name type="scientific">Clostridium botulinum</name>
    <dbReference type="NCBI Taxonomy" id="1491"/>
    <lineage>
        <taxon>Bacteria</taxon>
        <taxon>Bacillati</taxon>
        <taxon>Bacillota</taxon>
        <taxon>Clostridia</taxon>
        <taxon>Eubacteriales</taxon>
        <taxon>Clostridiaceae</taxon>
        <taxon>Clostridium</taxon>
    </lineage>
</organism>
<dbReference type="Proteomes" id="UP000476820">
    <property type="component" value="Unassembled WGS sequence"/>
</dbReference>
<keyword evidence="8" id="KW-0547">Nucleotide-binding</keyword>
<dbReference type="SMART" id="SM00387">
    <property type="entry name" value="HATPase_c"/>
    <property type="match status" value="1"/>
</dbReference>
<evidence type="ECO:0000256" key="7">
    <source>
        <dbReference type="ARBA" id="ARBA00022692"/>
    </source>
</evidence>
<dbReference type="GO" id="GO:0000155">
    <property type="term" value="F:phosphorelay sensor kinase activity"/>
    <property type="evidence" value="ECO:0007669"/>
    <property type="project" value="InterPro"/>
</dbReference>
<dbReference type="SUPFAM" id="SSF47384">
    <property type="entry name" value="Homodimeric domain of signal transducing histidine kinase"/>
    <property type="match status" value="1"/>
</dbReference>
<evidence type="ECO:0000256" key="3">
    <source>
        <dbReference type="ARBA" id="ARBA00012438"/>
    </source>
</evidence>
<evidence type="ECO:0000256" key="12">
    <source>
        <dbReference type="ARBA" id="ARBA00023012"/>
    </source>
</evidence>
<dbReference type="FunFam" id="1.10.287.130:FF:000001">
    <property type="entry name" value="Two-component sensor histidine kinase"/>
    <property type="match status" value="1"/>
</dbReference>
<keyword evidence="10" id="KW-0067">ATP-binding</keyword>
<dbReference type="GO" id="GO:0005524">
    <property type="term" value="F:ATP binding"/>
    <property type="evidence" value="ECO:0007669"/>
    <property type="project" value="UniProtKB-KW"/>
</dbReference>
<keyword evidence="11 14" id="KW-1133">Transmembrane helix</keyword>
<dbReference type="OrthoDB" id="9792991at2"/>
<dbReference type="Gene3D" id="3.30.565.10">
    <property type="entry name" value="Histidine kinase-like ATPase, C-terminal domain"/>
    <property type="match status" value="1"/>
</dbReference>
<keyword evidence="4" id="KW-1003">Cell membrane</keyword>
<evidence type="ECO:0000313" key="18">
    <source>
        <dbReference type="Proteomes" id="UP000473681"/>
    </source>
</evidence>
<dbReference type="SMART" id="SM00388">
    <property type="entry name" value="HisKA"/>
    <property type="match status" value="1"/>
</dbReference>
<protein>
    <recommendedName>
        <fullName evidence="3">histidine kinase</fullName>
        <ecNumber evidence="3">2.7.13.3</ecNumber>
    </recommendedName>
</protein>
<dbReference type="EMBL" id="SWVK01000013">
    <property type="protein sequence ID" value="NFN35563.1"/>
    <property type="molecule type" value="Genomic_DNA"/>
</dbReference>
<accession>A0A0M1M2B5</accession>
<comment type="caution">
    <text evidence="16">The sequence shown here is derived from an EMBL/GenBank/DDBJ whole genome shotgun (WGS) entry which is preliminary data.</text>
</comment>
<evidence type="ECO:0000256" key="10">
    <source>
        <dbReference type="ARBA" id="ARBA00022840"/>
    </source>
</evidence>
<comment type="subcellular location">
    <subcellularLocation>
        <location evidence="2">Cell membrane</location>
        <topology evidence="2">Multi-pass membrane protein</topology>
    </subcellularLocation>
</comment>
<dbReference type="InterPro" id="IPR004358">
    <property type="entry name" value="Sig_transdc_His_kin-like_C"/>
</dbReference>
<evidence type="ECO:0000313" key="17">
    <source>
        <dbReference type="EMBL" id="NFN35563.1"/>
    </source>
</evidence>
<dbReference type="Proteomes" id="UP000473681">
    <property type="component" value="Unassembled WGS sequence"/>
</dbReference>
<dbReference type="GO" id="GO:0005886">
    <property type="term" value="C:plasma membrane"/>
    <property type="evidence" value="ECO:0007669"/>
    <property type="project" value="UniProtKB-SubCell"/>
</dbReference>
<feature type="transmembrane region" description="Helical" evidence="14">
    <location>
        <begin position="314"/>
        <end position="332"/>
    </location>
</feature>
<dbReference type="EC" id="2.7.13.3" evidence="3"/>
<evidence type="ECO:0000256" key="14">
    <source>
        <dbReference type="SAM" id="Phobius"/>
    </source>
</evidence>
<evidence type="ECO:0000256" key="2">
    <source>
        <dbReference type="ARBA" id="ARBA00004651"/>
    </source>
</evidence>
<dbReference type="AlphaFoldDB" id="A0A0M1M2B5"/>
<dbReference type="InterPro" id="IPR050398">
    <property type="entry name" value="HssS/ArlS-like"/>
</dbReference>
<dbReference type="Pfam" id="PF00512">
    <property type="entry name" value="HisKA"/>
    <property type="match status" value="1"/>
</dbReference>
<keyword evidence="6" id="KW-0808">Transferase</keyword>
<gene>
    <name evidence="16" type="ORF">FC774_03360</name>
    <name evidence="17" type="ORF">FDB51_10600</name>
</gene>
<keyword evidence="12" id="KW-0902">Two-component regulatory system</keyword>
<evidence type="ECO:0000256" key="4">
    <source>
        <dbReference type="ARBA" id="ARBA00022475"/>
    </source>
</evidence>
<dbReference type="InterPro" id="IPR003594">
    <property type="entry name" value="HATPase_dom"/>
</dbReference>
<sequence length="618" mass="72007">MDIRLKKKFKVYLKSYLKGIYLIDILLMALITGMLFSSVLEYKDFMKQNNNISFIKSIFNEEEYETKKLYEDSKGFSQIIYETTDGLYDLLTGSNEIKEKIGQLMKYFNNDVEDYTSQFKLKDNVYFIIRNKHTKELYTNDPLLDSSIKYIKENQIDDLLNNRFKKQGVVSIKFDNEKEYNYLVSKGLVNYLDDTIKNFEEVYYTSTDTYKQELINIRKEVISLSILLLVYLFLIIKTVLIIARRGNKEEKIKSNILNNIVFVIKNGFKYKETSKTLLLSLGIIIIILITYLYFLATGGYENNIFVRFFQTYPFKGTILIITGLILMVIFTVKKTLDIAIINEGLKKLNEGNLDEDIPVFGSITIKELINNINLIKEGYKNSLYERVKDEKLKTELISNVSHDLKTPLTSIINYVNILKNKDITEDERKDYLAILDSKSLKLKSLIDDLFEMSKINSGKITLNKDKIDILSLIHQGIGEYSFLYEYKNITFKVISNEEDIFMELDGKLISRALENIIINALKYSLDNTRVYIEIEKHDERVEIIVKNIANYEMDFDEEEIFERFARADKSRNSSVEGSGLGLAITKSIVELHDGKTKIEREGDMFKIYIILPLNNKNC</sequence>
<feature type="transmembrane region" description="Helical" evidence="14">
    <location>
        <begin position="276"/>
        <end position="294"/>
    </location>
</feature>
<dbReference type="PANTHER" id="PTHR45528:SF1">
    <property type="entry name" value="SENSOR HISTIDINE KINASE CPXA"/>
    <property type="match status" value="1"/>
</dbReference>
<feature type="transmembrane region" description="Helical" evidence="14">
    <location>
        <begin position="21"/>
        <end position="40"/>
    </location>
</feature>